<proteinExistence type="inferred from homology"/>
<evidence type="ECO:0000256" key="4">
    <source>
        <dbReference type="ARBA" id="ARBA00022741"/>
    </source>
</evidence>
<dbReference type="GO" id="GO:0005524">
    <property type="term" value="F:ATP binding"/>
    <property type="evidence" value="ECO:0007669"/>
    <property type="project" value="UniProtKB-KW"/>
</dbReference>
<dbReference type="PANTHER" id="PTHR24058:SF22">
    <property type="entry name" value="DUAL SPECIFICITY TYROSINE-PHOSPHORYLATION-REGULATED KINASE 4"/>
    <property type="match status" value="1"/>
</dbReference>
<evidence type="ECO:0000256" key="7">
    <source>
        <dbReference type="SAM" id="MobiDB-lite"/>
    </source>
</evidence>
<keyword evidence="6" id="KW-0067">ATP-binding</keyword>
<dbReference type="PANTHER" id="PTHR24058">
    <property type="entry name" value="DUAL SPECIFICITY PROTEIN KINASE"/>
    <property type="match status" value="1"/>
</dbReference>
<dbReference type="EMBL" id="HE797184">
    <property type="protein sequence ID" value="CCM05283.1"/>
    <property type="molecule type" value="Genomic_DNA"/>
</dbReference>
<dbReference type="PROSITE" id="PS50011">
    <property type="entry name" value="PROTEIN_KINASE_DOM"/>
    <property type="match status" value="1"/>
</dbReference>
<dbReference type="AlphaFoldDB" id="J4GEM8"/>
<dbReference type="GO" id="GO:0005856">
    <property type="term" value="C:cytoskeleton"/>
    <property type="evidence" value="ECO:0007669"/>
    <property type="project" value="TreeGrafter"/>
</dbReference>
<evidence type="ECO:0000256" key="6">
    <source>
        <dbReference type="ARBA" id="ARBA00022840"/>
    </source>
</evidence>
<evidence type="ECO:0000259" key="8">
    <source>
        <dbReference type="PROSITE" id="PS50011"/>
    </source>
</evidence>
<dbReference type="InterPro" id="IPR000719">
    <property type="entry name" value="Prot_kinase_dom"/>
</dbReference>
<name>J4GEM8_9APHY</name>
<dbReference type="Proteomes" id="UP000006352">
    <property type="component" value="Unassembled WGS sequence"/>
</dbReference>
<dbReference type="InterPro" id="IPR011009">
    <property type="entry name" value="Kinase-like_dom_sf"/>
</dbReference>
<dbReference type="GO" id="GO:0004674">
    <property type="term" value="F:protein serine/threonine kinase activity"/>
    <property type="evidence" value="ECO:0007669"/>
    <property type="project" value="UniProtKB-KW"/>
</dbReference>
<sequence length="429" mass="47327">MSEPDVSTDTLPNGMHITRTETNPIPYPLPEGDINSSAAWKDAKVQLADLGVSCWGDKISEYPIELIQSPALRAPEVCVGAGWGKPADIWSLGCMIYELVMGQPIIPANSEDHTVPLLHVVRFGDYPRGLVKQGKYSDLFFNEDGSAKIELPAQKPLSDSIRRRGSPDAELFIDFLQLMLRLDPAERASCSQLLAHEWLNSELVLPDVKPNNIMFDIDSDQVMHLIQGMPDIEASTDIGRGGFTITRYESCSIPFYLPKGDVNSAATWKDTKIKLADVGVSCWGDKTSEHFTDLIQSPALRAPEVCVGAGWGKPADIWNLGCIIYELVMGRPIIPADLMDDMVPLVQVVRFGNHPSDLLKRGKHSDVFFNKDGSAKVPLPDPMPLYEPILKNGSRNAELLADSLQLMLKLEPAERASCSQLLAHEWLNS</sequence>
<keyword evidence="5" id="KW-0418">Kinase</keyword>
<feature type="domain" description="Protein kinase" evidence="8">
    <location>
        <begin position="1"/>
        <end position="199"/>
    </location>
</feature>
<keyword evidence="4" id="KW-0547">Nucleotide-binding</keyword>
<keyword evidence="10" id="KW-1185">Reference proteome</keyword>
<evidence type="ECO:0000256" key="5">
    <source>
        <dbReference type="ARBA" id="ARBA00022777"/>
    </source>
</evidence>
<organism evidence="9 10">
    <name type="scientific">Fibroporia radiculosa</name>
    <dbReference type="NCBI Taxonomy" id="599839"/>
    <lineage>
        <taxon>Eukaryota</taxon>
        <taxon>Fungi</taxon>
        <taxon>Dikarya</taxon>
        <taxon>Basidiomycota</taxon>
        <taxon>Agaricomycotina</taxon>
        <taxon>Agaricomycetes</taxon>
        <taxon>Polyporales</taxon>
        <taxon>Fibroporiaceae</taxon>
        <taxon>Fibroporia</taxon>
    </lineage>
</organism>
<dbReference type="Pfam" id="PF00069">
    <property type="entry name" value="Pkinase"/>
    <property type="match status" value="2"/>
</dbReference>
<dbReference type="RefSeq" id="XP_012184566.1">
    <property type="nucleotide sequence ID" value="XM_012329176.1"/>
</dbReference>
<dbReference type="STRING" id="599839.J4GEM8"/>
<dbReference type="OrthoDB" id="5979581at2759"/>
<dbReference type="Gene3D" id="1.10.510.10">
    <property type="entry name" value="Transferase(Phosphotransferase) domain 1"/>
    <property type="match status" value="2"/>
</dbReference>
<keyword evidence="3" id="KW-0808">Transferase</keyword>
<accession>J4GEM8</accession>
<evidence type="ECO:0000256" key="2">
    <source>
        <dbReference type="ARBA" id="ARBA00022527"/>
    </source>
</evidence>
<evidence type="ECO:0000256" key="1">
    <source>
        <dbReference type="ARBA" id="ARBA00008867"/>
    </source>
</evidence>
<protein>
    <recommendedName>
        <fullName evidence="8">Protein kinase domain-containing protein</fullName>
    </recommendedName>
</protein>
<dbReference type="GO" id="GO:0005737">
    <property type="term" value="C:cytoplasm"/>
    <property type="evidence" value="ECO:0007669"/>
    <property type="project" value="TreeGrafter"/>
</dbReference>
<reference evidence="9 10" key="1">
    <citation type="journal article" date="2012" name="Appl. Environ. Microbiol.">
        <title>Short-read sequencing for genomic analysis of the brown rot fungus Fibroporia radiculosa.</title>
        <authorList>
            <person name="Tang J.D."/>
            <person name="Perkins A.D."/>
            <person name="Sonstegard T.S."/>
            <person name="Schroeder S.G."/>
            <person name="Burgess S.C."/>
            <person name="Diehl S.V."/>
        </authorList>
    </citation>
    <scope>NUCLEOTIDE SEQUENCE [LARGE SCALE GENOMIC DNA]</scope>
    <source>
        <strain evidence="9 10">TFFH 294</strain>
    </source>
</reference>
<dbReference type="HOGENOM" id="CLU_639403_0_0_1"/>
<evidence type="ECO:0000256" key="3">
    <source>
        <dbReference type="ARBA" id="ARBA00022679"/>
    </source>
</evidence>
<evidence type="ECO:0000313" key="10">
    <source>
        <dbReference type="Proteomes" id="UP000006352"/>
    </source>
</evidence>
<evidence type="ECO:0000313" key="9">
    <source>
        <dbReference type="EMBL" id="CCM05283.1"/>
    </source>
</evidence>
<dbReference type="GeneID" id="24100194"/>
<dbReference type="InterPro" id="IPR050494">
    <property type="entry name" value="Ser_Thr_dual-spec_kinase"/>
</dbReference>
<dbReference type="SUPFAM" id="SSF56112">
    <property type="entry name" value="Protein kinase-like (PK-like)"/>
    <property type="match status" value="2"/>
</dbReference>
<feature type="compositionally biased region" description="Polar residues" evidence="7">
    <location>
        <begin position="1"/>
        <end position="11"/>
    </location>
</feature>
<dbReference type="InParanoid" id="J4GEM8"/>
<keyword evidence="2" id="KW-0723">Serine/threonine-protein kinase</keyword>
<dbReference type="SMART" id="SM00220">
    <property type="entry name" value="S_TKc"/>
    <property type="match status" value="1"/>
</dbReference>
<feature type="region of interest" description="Disordered" evidence="7">
    <location>
        <begin position="1"/>
        <end position="28"/>
    </location>
</feature>
<gene>
    <name evidence="9" type="ORF">FIBRA_07495</name>
</gene>
<comment type="similarity">
    <text evidence="1">Belongs to the protein kinase superfamily. CMGC Ser/Thr protein kinase family. MNB/DYRK subfamily.</text>
</comment>